<protein>
    <submittedName>
        <fullName evidence="1">Uncharacterized protein</fullName>
    </submittedName>
</protein>
<comment type="caution">
    <text evidence="1">The sequence shown here is derived from an EMBL/GenBank/DDBJ whole genome shotgun (WGS) entry which is preliminary data.</text>
</comment>
<reference evidence="1" key="1">
    <citation type="submission" date="2020-06" db="EMBL/GenBank/DDBJ databases">
        <title>Whole Genome Sequence of Bradyrhizobium sp. Strain 1S1.</title>
        <authorList>
            <person name="Bromfield E.S.P."/>
            <person name="Cloutier S."/>
        </authorList>
    </citation>
    <scope>NUCLEOTIDE SEQUENCE [LARGE SCALE GENOMIC DNA]</scope>
    <source>
        <strain evidence="1">1S1</strain>
    </source>
</reference>
<name>A0A974A2U2_9BRAD</name>
<dbReference type="EMBL" id="JAAOLE020000001">
    <property type="protein sequence ID" value="NVI46485.1"/>
    <property type="molecule type" value="Genomic_DNA"/>
</dbReference>
<dbReference type="AlphaFoldDB" id="A0A974A2U2"/>
<dbReference type="RefSeq" id="WP_166205804.1">
    <property type="nucleotide sequence ID" value="NZ_CP088285.1"/>
</dbReference>
<gene>
    <name evidence="1" type="ORF">HAP48_026700</name>
</gene>
<sequence length="324" mass="36417">MATIINLKGTKEAPKNSRSSMGTRIISIAGVQQWKVPPFQRPVRVNAKVQEAAQSTRENEAIEGVITLGQVRGDLAYYIVDGQHRIEGFKISGIEEALVDVRVVTFEDFAEMANEFVKLNSSLVRMRPDDLLRGMEDATISLQLIRKHCPFVGYDQIRRASTGAPIVGMSVILRCWAGSAGETPTSTMAGQSVSSLAKTTDETSARQLIQFLGNAHQAWGRDPEYYRLWGALNLSLCMWLYRRLVIDRDRMGNKRVVVLNQNEFKQCLMSVSASGDYLQWLVGRNMTERDRSPAYMRLKAIFQKRLQEITQTKSALPAPAWSSR</sequence>
<dbReference type="InterPro" id="IPR036086">
    <property type="entry name" value="ParB/Sulfiredoxin_sf"/>
</dbReference>
<evidence type="ECO:0000313" key="1">
    <source>
        <dbReference type="EMBL" id="NVI46485.1"/>
    </source>
</evidence>
<organism evidence="1">
    <name type="scientific">Bradyrhizobium septentrionale</name>
    <dbReference type="NCBI Taxonomy" id="1404411"/>
    <lineage>
        <taxon>Bacteria</taxon>
        <taxon>Pseudomonadati</taxon>
        <taxon>Pseudomonadota</taxon>
        <taxon>Alphaproteobacteria</taxon>
        <taxon>Hyphomicrobiales</taxon>
        <taxon>Nitrobacteraceae</taxon>
        <taxon>Bradyrhizobium</taxon>
    </lineage>
</organism>
<accession>A0A974A2U2</accession>
<proteinExistence type="predicted"/>
<dbReference type="SUPFAM" id="SSF110849">
    <property type="entry name" value="ParB/Sulfiredoxin"/>
    <property type="match status" value="1"/>
</dbReference>